<feature type="domain" description="BTB" evidence="2">
    <location>
        <begin position="18"/>
        <end position="75"/>
    </location>
</feature>
<gene>
    <name evidence="3" type="ORF">EI97DRAFT_172185</name>
</gene>
<evidence type="ECO:0000256" key="1">
    <source>
        <dbReference type="SAM" id="MobiDB-lite"/>
    </source>
</evidence>
<dbReference type="CDD" id="cd18186">
    <property type="entry name" value="BTB_POZ_ZBTB_KLHL-like"/>
    <property type="match status" value="1"/>
</dbReference>
<dbReference type="Pfam" id="PF00651">
    <property type="entry name" value="BTB"/>
    <property type="match status" value="1"/>
</dbReference>
<dbReference type="Gene3D" id="3.30.710.10">
    <property type="entry name" value="Potassium Channel Kv1.1, Chain A"/>
    <property type="match status" value="1"/>
</dbReference>
<organism evidence="3 4">
    <name type="scientific">Westerdykella ornata</name>
    <dbReference type="NCBI Taxonomy" id="318751"/>
    <lineage>
        <taxon>Eukaryota</taxon>
        <taxon>Fungi</taxon>
        <taxon>Dikarya</taxon>
        <taxon>Ascomycota</taxon>
        <taxon>Pezizomycotina</taxon>
        <taxon>Dothideomycetes</taxon>
        <taxon>Pleosporomycetidae</taxon>
        <taxon>Pleosporales</taxon>
        <taxon>Sporormiaceae</taxon>
        <taxon>Westerdykella</taxon>
    </lineage>
</organism>
<evidence type="ECO:0000313" key="3">
    <source>
        <dbReference type="EMBL" id="KAF2279316.1"/>
    </source>
</evidence>
<dbReference type="RefSeq" id="XP_033656855.1">
    <property type="nucleotide sequence ID" value="XM_033793434.1"/>
</dbReference>
<dbReference type="AlphaFoldDB" id="A0A6A6JU97"/>
<dbReference type="Proteomes" id="UP000800097">
    <property type="component" value="Unassembled WGS sequence"/>
</dbReference>
<dbReference type="SUPFAM" id="SSF54695">
    <property type="entry name" value="POZ domain"/>
    <property type="match status" value="1"/>
</dbReference>
<evidence type="ECO:0000259" key="2">
    <source>
        <dbReference type="Pfam" id="PF00651"/>
    </source>
</evidence>
<dbReference type="OrthoDB" id="194443at2759"/>
<accession>A0A6A6JU97</accession>
<sequence>MTRLLSGQMIEIEVGTGEQKRRWHIHRELLIYQSELLEEEIGGKKNGDKIHLPDQDPAGFELFLKWLYQGKLDDVSDIPGQDRQYEYAVSCHKLYLLCERLGLEQLKNIAMDQYRKGLNLSELVPDPNEINDIYRQSPPGSPWRKLMIQIAARQIMDPQSDRDVSTYRECFEGNPDFAIELVKSIKEATGGVLLDDPTEGDNDCDYHDHQTEPNCHMREHRGLKQGK</sequence>
<dbReference type="GeneID" id="54546609"/>
<evidence type="ECO:0000313" key="4">
    <source>
        <dbReference type="Proteomes" id="UP000800097"/>
    </source>
</evidence>
<name>A0A6A6JU97_WESOR</name>
<dbReference type="InterPro" id="IPR000210">
    <property type="entry name" value="BTB/POZ_dom"/>
</dbReference>
<feature type="region of interest" description="Disordered" evidence="1">
    <location>
        <begin position="201"/>
        <end position="227"/>
    </location>
</feature>
<dbReference type="EMBL" id="ML986486">
    <property type="protein sequence ID" value="KAF2279316.1"/>
    <property type="molecule type" value="Genomic_DNA"/>
</dbReference>
<protein>
    <recommendedName>
        <fullName evidence="2">BTB domain-containing protein</fullName>
    </recommendedName>
</protein>
<reference evidence="3" key="1">
    <citation type="journal article" date="2020" name="Stud. Mycol.">
        <title>101 Dothideomycetes genomes: a test case for predicting lifestyles and emergence of pathogens.</title>
        <authorList>
            <person name="Haridas S."/>
            <person name="Albert R."/>
            <person name="Binder M."/>
            <person name="Bloem J."/>
            <person name="Labutti K."/>
            <person name="Salamov A."/>
            <person name="Andreopoulos B."/>
            <person name="Baker S."/>
            <person name="Barry K."/>
            <person name="Bills G."/>
            <person name="Bluhm B."/>
            <person name="Cannon C."/>
            <person name="Castanera R."/>
            <person name="Culley D."/>
            <person name="Daum C."/>
            <person name="Ezra D."/>
            <person name="Gonzalez J."/>
            <person name="Henrissat B."/>
            <person name="Kuo A."/>
            <person name="Liang C."/>
            <person name="Lipzen A."/>
            <person name="Lutzoni F."/>
            <person name="Magnuson J."/>
            <person name="Mondo S."/>
            <person name="Nolan M."/>
            <person name="Ohm R."/>
            <person name="Pangilinan J."/>
            <person name="Park H.-J."/>
            <person name="Ramirez L."/>
            <person name="Alfaro M."/>
            <person name="Sun H."/>
            <person name="Tritt A."/>
            <person name="Yoshinaga Y."/>
            <person name="Zwiers L.-H."/>
            <person name="Turgeon B."/>
            <person name="Goodwin S."/>
            <person name="Spatafora J."/>
            <person name="Crous P."/>
            <person name="Grigoriev I."/>
        </authorList>
    </citation>
    <scope>NUCLEOTIDE SEQUENCE</scope>
    <source>
        <strain evidence="3">CBS 379.55</strain>
    </source>
</reference>
<feature type="compositionally biased region" description="Basic and acidic residues" evidence="1">
    <location>
        <begin position="204"/>
        <end position="227"/>
    </location>
</feature>
<dbReference type="PANTHER" id="PTHR47843">
    <property type="entry name" value="BTB DOMAIN-CONTAINING PROTEIN-RELATED"/>
    <property type="match status" value="1"/>
</dbReference>
<proteinExistence type="predicted"/>
<dbReference type="InterPro" id="IPR011333">
    <property type="entry name" value="SKP1/BTB/POZ_sf"/>
</dbReference>
<keyword evidence="4" id="KW-1185">Reference proteome</keyword>
<dbReference type="PANTHER" id="PTHR47843:SF2">
    <property type="entry name" value="BTB DOMAIN-CONTAINING PROTEIN"/>
    <property type="match status" value="1"/>
</dbReference>